<accession>A0A5B7EHY7</accession>
<name>A0A5B7EHY7_PORTR</name>
<sequence>MVASFKTARGGIRTYTWTSARFHAHDVIHNTTTSLVRRPLCCCFYSSPFAPVGTSSTYKYGGAVLCDSSTTSEIANEMPSAHTAHVRRHSTASARSGHTFLPCLLPRCQRSPTQPQQRHHEEPGPNLLLVPCSPASHLSERAVKAELGNKDSWRDVYIRTVLGLENWFTTTRCPLVVVVSLSLSPSYAVHFL</sequence>
<dbReference type="Proteomes" id="UP000324222">
    <property type="component" value="Unassembled WGS sequence"/>
</dbReference>
<reference evidence="1 2" key="1">
    <citation type="submission" date="2019-05" db="EMBL/GenBank/DDBJ databases">
        <title>Another draft genome of Portunus trituberculatus and its Hox gene families provides insights of decapod evolution.</title>
        <authorList>
            <person name="Jeong J.-H."/>
            <person name="Song I."/>
            <person name="Kim S."/>
            <person name="Choi T."/>
            <person name="Kim D."/>
            <person name="Ryu S."/>
            <person name="Kim W."/>
        </authorList>
    </citation>
    <scope>NUCLEOTIDE SEQUENCE [LARGE SCALE GENOMIC DNA]</scope>
    <source>
        <tissue evidence="1">Muscle</tissue>
    </source>
</reference>
<dbReference type="AlphaFoldDB" id="A0A5B7EHY7"/>
<dbReference type="EMBL" id="VSRR010002573">
    <property type="protein sequence ID" value="MPC32144.1"/>
    <property type="molecule type" value="Genomic_DNA"/>
</dbReference>
<protein>
    <submittedName>
        <fullName evidence="1">Uncharacterized protein</fullName>
    </submittedName>
</protein>
<evidence type="ECO:0000313" key="1">
    <source>
        <dbReference type="EMBL" id="MPC32144.1"/>
    </source>
</evidence>
<organism evidence="1 2">
    <name type="scientific">Portunus trituberculatus</name>
    <name type="common">Swimming crab</name>
    <name type="synonym">Neptunus trituberculatus</name>
    <dbReference type="NCBI Taxonomy" id="210409"/>
    <lineage>
        <taxon>Eukaryota</taxon>
        <taxon>Metazoa</taxon>
        <taxon>Ecdysozoa</taxon>
        <taxon>Arthropoda</taxon>
        <taxon>Crustacea</taxon>
        <taxon>Multicrustacea</taxon>
        <taxon>Malacostraca</taxon>
        <taxon>Eumalacostraca</taxon>
        <taxon>Eucarida</taxon>
        <taxon>Decapoda</taxon>
        <taxon>Pleocyemata</taxon>
        <taxon>Brachyura</taxon>
        <taxon>Eubrachyura</taxon>
        <taxon>Portunoidea</taxon>
        <taxon>Portunidae</taxon>
        <taxon>Portuninae</taxon>
        <taxon>Portunus</taxon>
    </lineage>
</organism>
<proteinExistence type="predicted"/>
<keyword evidence="2" id="KW-1185">Reference proteome</keyword>
<comment type="caution">
    <text evidence="1">The sequence shown here is derived from an EMBL/GenBank/DDBJ whole genome shotgun (WGS) entry which is preliminary data.</text>
</comment>
<evidence type="ECO:0000313" key="2">
    <source>
        <dbReference type="Proteomes" id="UP000324222"/>
    </source>
</evidence>
<gene>
    <name evidence="1" type="ORF">E2C01_025449</name>
</gene>